<feature type="region of interest" description="Disordered" evidence="1">
    <location>
        <begin position="26"/>
        <end position="49"/>
    </location>
</feature>
<organism evidence="2 3">
    <name type="scientific">Candidatus Rhodobacter oscarellae</name>
    <dbReference type="NCBI Taxonomy" id="1675527"/>
    <lineage>
        <taxon>Bacteria</taxon>
        <taxon>Pseudomonadati</taxon>
        <taxon>Pseudomonadota</taxon>
        <taxon>Alphaproteobacteria</taxon>
        <taxon>Rhodobacterales</taxon>
        <taxon>Rhodobacter group</taxon>
        <taxon>Rhodobacter</taxon>
    </lineage>
</organism>
<evidence type="ECO:0000256" key="1">
    <source>
        <dbReference type="SAM" id="MobiDB-lite"/>
    </source>
</evidence>
<comment type="caution">
    <text evidence="2">The sequence shown here is derived from an EMBL/GenBank/DDBJ whole genome shotgun (WGS) entry which is preliminary data.</text>
</comment>
<evidence type="ECO:0000313" key="2">
    <source>
        <dbReference type="EMBL" id="KMW57415.1"/>
    </source>
</evidence>
<dbReference type="AlphaFoldDB" id="A0A0J9E3P1"/>
<dbReference type="PATRIC" id="fig|1675527.3.peg.2493"/>
<name>A0A0J9E3P1_9RHOB</name>
<reference evidence="2 3" key="1">
    <citation type="submission" date="2015-06" db="EMBL/GenBank/DDBJ databases">
        <title>Draft genome sequence of an Alphaproteobacteria species associated to the Mediterranean sponge Oscarella lobularis.</title>
        <authorList>
            <person name="Jourda C."/>
            <person name="Santini S."/>
            <person name="Claverie J.-M."/>
        </authorList>
    </citation>
    <scope>NUCLEOTIDE SEQUENCE [LARGE SCALE GENOMIC DNA]</scope>
    <source>
        <strain evidence="2">IGS</strain>
    </source>
</reference>
<dbReference type="Proteomes" id="UP000037178">
    <property type="component" value="Unassembled WGS sequence"/>
</dbReference>
<keyword evidence="3" id="KW-1185">Reference proteome</keyword>
<dbReference type="EMBL" id="LFTY01000002">
    <property type="protein sequence ID" value="KMW57415.1"/>
    <property type="molecule type" value="Genomic_DNA"/>
</dbReference>
<accession>A0A0J9E3P1</accession>
<gene>
    <name evidence="2" type="ORF">AIOL_002379</name>
</gene>
<sequence length="70" mass="7437">MKKYLTGGFMAAPLLALTVCQQDAGGAERNTQGTTTRQQDRGPSVTLHGPRLGFDGKIKLGCCSPGFSMY</sequence>
<dbReference type="RefSeq" id="WP_049643146.1">
    <property type="nucleotide sequence ID" value="NZ_LFTY01000002.1"/>
</dbReference>
<proteinExistence type="predicted"/>
<protein>
    <submittedName>
        <fullName evidence="2">Uncharacterized protein</fullName>
    </submittedName>
</protein>
<evidence type="ECO:0000313" key="3">
    <source>
        <dbReference type="Proteomes" id="UP000037178"/>
    </source>
</evidence>